<feature type="chain" id="PRO_5022964380" description="Tandem-95 repeat protein" evidence="1">
    <location>
        <begin position="36"/>
        <end position="389"/>
    </location>
</feature>
<evidence type="ECO:0000313" key="3">
    <source>
        <dbReference type="Proteomes" id="UP000325003"/>
    </source>
</evidence>
<protein>
    <recommendedName>
        <fullName evidence="4">Tandem-95 repeat protein</fullName>
    </recommendedName>
</protein>
<dbReference type="PROSITE" id="PS51318">
    <property type="entry name" value="TAT"/>
    <property type="match status" value="1"/>
</dbReference>
<evidence type="ECO:0008006" key="4">
    <source>
        <dbReference type="Google" id="ProtNLM"/>
    </source>
</evidence>
<organism evidence="2 3">
    <name type="scientific">Nocardioides humilatus</name>
    <dbReference type="NCBI Taxonomy" id="2607660"/>
    <lineage>
        <taxon>Bacteria</taxon>
        <taxon>Bacillati</taxon>
        <taxon>Actinomycetota</taxon>
        <taxon>Actinomycetes</taxon>
        <taxon>Propionibacteriales</taxon>
        <taxon>Nocardioidaceae</taxon>
        <taxon>Nocardioides</taxon>
    </lineage>
</organism>
<dbReference type="Pfam" id="PF17963">
    <property type="entry name" value="Big_9"/>
    <property type="match status" value="1"/>
</dbReference>
<accession>A0A5B1LG21</accession>
<comment type="caution">
    <text evidence="2">The sequence shown here is derived from an EMBL/GenBank/DDBJ whole genome shotgun (WGS) entry which is preliminary data.</text>
</comment>
<dbReference type="InterPro" id="IPR006311">
    <property type="entry name" value="TAT_signal"/>
</dbReference>
<proteinExistence type="predicted"/>
<keyword evidence="1" id="KW-0732">Signal</keyword>
<evidence type="ECO:0000313" key="2">
    <source>
        <dbReference type="EMBL" id="KAA1419376.1"/>
    </source>
</evidence>
<dbReference type="Proteomes" id="UP000325003">
    <property type="component" value="Unassembled WGS sequence"/>
</dbReference>
<dbReference type="EMBL" id="VUJV01000003">
    <property type="protein sequence ID" value="KAA1419376.1"/>
    <property type="molecule type" value="Genomic_DNA"/>
</dbReference>
<dbReference type="Gene3D" id="2.60.40.2810">
    <property type="match status" value="1"/>
</dbReference>
<dbReference type="AlphaFoldDB" id="A0A5B1LG21"/>
<gene>
    <name evidence="2" type="ORF">F0U44_13140</name>
</gene>
<reference evidence="2 3" key="2">
    <citation type="submission" date="2019-09" db="EMBL/GenBank/DDBJ databases">
        <authorList>
            <person name="Jin C."/>
        </authorList>
    </citation>
    <scope>NUCLEOTIDE SEQUENCE [LARGE SCALE GENOMIC DNA]</scope>
    <source>
        <strain evidence="2 3">BN130099</strain>
    </source>
</reference>
<keyword evidence="3" id="KW-1185">Reference proteome</keyword>
<feature type="signal peptide" evidence="1">
    <location>
        <begin position="1"/>
        <end position="35"/>
    </location>
</feature>
<dbReference type="RefSeq" id="WP_149728710.1">
    <property type="nucleotide sequence ID" value="NZ_VUJV01000003.1"/>
</dbReference>
<name>A0A5B1LG21_9ACTN</name>
<reference evidence="2 3" key="1">
    <citation type="submission" date="2019-09" db="EMBL/GenBank/DDBJ databases">
        <title>Nocardioides panacisoli sp. nov., isolated from the soil of a ginseng field.</title>
        <authorList>
            <person name="Cho C."/>
        </authorList>
    </citation>
    <scope>NUCLEOTIDE SEQUENCE [LARGE SCALE GENOMIC DNA]</scope>
    <source>
        <strain evidence="2 3">BN130099</strain>
    </source>
</reference>
<sequence length="389" mass="39893">MASSQALLRRRLTALVAAGPLAVATLALAAGPAQAATVFITPAQLDTSETRATGHNDFVADGVRVWTEGNTSTDKAAGYFAVDVDLADAGEPAMDSVRNDPTTTLRPGMQLVIDFDGNGSLDGQLVGEPTYSNGSPLYGDNWWLPGGAKQFVKDAAPSHGGGYGSDNNGTLDQWRGVFPDAHIFAFGWSLGSGVHGDDTIRSMTLGGSTYEFVENGAPVVVDVSATAEFDETVTITLEAYDPEGGPVTYKVGKPTSGAAKMKDGNAVYNPKNGFTGDATFSYTATDNEGLSTTGTVTVTVNKAASSLRLNHPTKTAYVVGQVVSQGKAKGGTVTVSEGGVPIGSVVAKGDAFRIKVTGVVAPGAHTFDVSFGGSAQAEPSSASVTLTVR</sequence>
<evidence type="ECO:0000256" key="1">
    <source>
        <dbReference type="SAM" id="SignalP"/>
    </source>
</evidence>